<feature type="region of interest" description="Disordered" evidence="1">
    <location>
        <begin position="281"/>
        <end position="326"/>
    </location>
</feature>
<feature type="region of interest" description="Disordered" evidence="1">
    <location>
        <begin position="1"/>
        <end position="33"/>
    </location>
</feature>
<protein>
    <submittedName>
        <fullName evidence="2">Uncharacterized protein</fullName>
    </submittedName>
</protein>
<gene>
    <name evidence="2" type="ORF">PCL_07746</name>
</gene>
<feature type="compositionally biased region" description="Basic residues" evidence="1">
    <location>
        <begin position="315"/>
        <end position="325"/>
    </location>
</feature>
<feature type="compositionally biased region" description="Polar residues" evidence="1">
    <location>
        <begin position="395"/>
        <end position="412"/>
    </location>
</feature>
<evidence type="ECO:0000313" key="3">
    <source>
        <dbReference type="Proteomes" id="UP000245956"/>
    </source>
</evidence>
<reference evidence="2 3" key="1">
    <citation type="journal article" date="2016" name="Front. Microbiol.">
        <title>Genome and transcriptome sequences reveal the specific parasitism of the nematophagous Purpureocillium lilacinum 36-1.</title>
        <authorList>
            <person name="Xie J."/>
            <person name="Li S."/>
            <person name="Mo C."/>
            <person name="Xiao X."/>
            <person name="Peng D."/>
            <person name="Wang G."/>
            <person name="Xiao Y."/>
        </authorList>
    </citation>
    <scope>NUCLEOTIDE SEQUENCE [LARGE SCALE GENOMIC DNA]</scope>
    <source>
        <strain evidence="2 3">36-1</strain>
    </source>
</reference>
<dbReference type="Proteomes" id="UP000245956">
    <property type="component" value="Unassembled WGS sequence"/>
</dbReference>
<comment type="caution">
    <text evidence="2">The sequence shown here is derived from an EMBL/GenBank/DDBJ whole genome shotgun (WGS) entry which is preliminary data.</text>
</comment>
<feature type="region of interest" description="Disordered" evidence="1">
    <location>
        <begin position="392"/>
        <end position="424"/>
    </location>
</feature>
<evidence type="ECO:0000313" key="2">
    <source>
        <dbReference type="EMBL" id="PWI74432.1"/>
    </source>
</evidence>
<evidence type="ECO:0000256" key="1">
    <source>
        <dbReference type="SAM" id="MobiDB-lite"/>
    </source>
</evidence>
<sequence length="424" mass="45127">MSREADVAGQQVKKRGVCAEGRDAGPQGMEGRRGCRCSAGPELHEWSRVETPPSSGYRCGGAHCFQRVFGWSSDRFYPACRLAGPERISRAGGGVVEPPPMIPLWCQKAVPGQRKADYIEDFIRPGRLVGIFVAMATATKGLQGNTLEVRLLPQFRTSRRTKHHAAKTPKAPGTRYQQTAAWSKTDPSQLAWEPNGNLNSHGLPQKSKLDKATKTISPSQRGLLVRVAFSGGGVSAWHTNFGHAGSCWSRACADAAGAGRTMNSAHVLGVDFAVVSGAVDSRETDNKAGPTGCDCDTGNRQRRRGSSTDGNAGRRPGRRQRRNRATRGWVDDPCVVAPAAALVQHERVDAVPPAGGDCHRVQSLPPKDPVSRAVGQCTGMESVCVFVDGSRRAGGTSTAKGRASLSAQTGGAQQIDARVDVLDS</sequence>
<proteinExistence type="predicted"/>
<accession>A0A2U3EIX4</accession>
<dbReference type="AlphaFoldDB" id="A0A2U3EIX4"/>
<dbReference type="EMBL" id="LCWV01000003">
    <property type="protein sequence ID" value="PWI74432.1"/>
    <property type="molecule type" value="Genomic_DNA"/>
</dbReference>
<name>A0A2U3EIX4_PURLI</name>
<organism evidence="2 3">
    <name type="scientific">Purpureocillium lilacinum</name>
    <name type="common">Paecilomyces lilacinus</name>
    <dbReference type="NCBI Taxonomy" id="33203"/>
    <lineage>
        <taxon>Eukaryota</taxon>
        <taxon>Fungi</taxon>
        <taxon>Dikarya</taxon>
        <taxon>Ascomycota</taxon>
        <taxon>Pezizomycotina</taxon>
        <taxon>Sordariomycetes</taxon>
        <taxon>Hypocreomycetidae</taxon>
        <taxon>Hypocreales</taxon>
        <taxon>Ophiocordycipitaceae</taxon>
        <taxon>Purpureocillium</taxon>
    </lineage>
</organism>